<evidence type="ECO:0000256" key="1">
    <source>
        <dbReference type="ARBA" id="ARBA00023015"/>
    </source>
</evidence>
<dbReference type="RefSeq" id="WP_311427993.1">
    <property type="nucleotide sequence ID" value="NZ_JAVRIA010000006.1"/>
</dbReference>
<dbReference type="Pfam" id="PF02311">
    <property type="entry name" value="AraC_binding"/>
    <property type="match status" value="1"/>
</dbReference>
<dbReference type="Pfam" id="PF12833">
    <property type="entry name" value="HTH_18"/>
    <property type="match status" value="1"/>
</dbReference>
<sequence length="292" mass="34767">MKHQLPHIEFKSGEDSNFGFEIVPIEKIITNKHKFDHDPEQPHQLKFYNLIFFTEGTGRHFVDFEWYTVNKNSLLYLTKEQVNAFEFKSTLKGYCLVFSERFFVNSFAHLPNDFVFRLFNPQLFSPLIQIPEDSEFKTYFKLLQQEYNRKQIFNHKAIVESLFIILLSKAEQLKQHQTKHIKESSQLRLFQRFTRKLDDQFTFQRSAEYYAQELAVSYKHLNYVCKALINKTAKQVINDFIILQAKRNLINSNLKSSELAYKLGFEAPTNFTKYFKKYTGLTPNSFKKSIKK</sequence>
<evidence type="ECO:0000256" key="3">
    <source>
        <dbReference type="ARBA" id="ARBA00023163"/>
    </source>
</evidence>
<dbReference type="EMBL" id="JAVRIA010000006">
    <property type="protein sequence ID" value="MDT0559230.1"/>
    <property type="molecule type" value="Genomic_DNA"/>
</dbReference>
<gene>
    <name evidence="5" type="ORF">RM697_11250</name>
</gene>
<keyword evidence="1" id="KW-0805">Transcription regulation</keyword>
<evidence type="ECO:0000313" key="5">
    <source>
        <dbReference type="EMBL" id="MDT0559230.1"/>
    </source>
</evidence>
<keyword evidence="6" id="KW-1185">Reference proteome</keyword>
<accession>A0ABU2YN56</accession>
<evidence type="ECO:0000313" key="6">
    <source>
        <dbReference type="Proteomes" id="UP001259492"/>
    </source>
</evidence>
<organism evidence="5 6">
    <name type="scientific">Microcosmobacter mediterraneus</name>
    <dbReference type="NCBI Taxonomy" id="3075607"/>
    <lineage>
        <taxon>Bacteria</taxon>
        <taxon>Pseudomonadati</taxon>
        <taxon>Bacteroidota</taxon>
        <taxon>Flavobacteriia</taxon>
        <taxon>Flavobacteriales</taxon>
        <taxon>Flavobacteriaceae</taxon>
        <taxon>Microcosmobacter</taxon>
    </lineage>
</organism>
<reference evidence="5 6" key="1">
    <citation type="submission" date="2023-09" db="EMBL/GenBank/DDBJ databases">
        <authorList>
            <person name="Rey-Velasco X."/>
        </authorList>
    </citation>
    <scope>NUCLEOTIDE SEQUENCE [LARGE SCALE GENOMIC DNA]</scope>
    <source>
        <strain evidence="5 6">W332</strain>
    </source>
</reference>
<feature type="domain" description="HTH araC/xylS-type" evidence="4">
    <location>
        <begin position="191"/>
        <end position="289"/>
    </location>
</feature>
<dbReference type="SMART" id="SM00342">
    <property type="entry name" value="HTH_ARAC"/>
    <property type="match status" value="1"/>
</dbReference>
<dbReference type="InterPro" id="IPR009057">
    <property type="entry name" value="Homeodomain-like_sf"/>
</dbReference>
<dbReference type="InterPro" id="IPR037923">
    <property type="entry name" value="HTH-like"/>
</dbReference>
<dbReference type="PANTHER" id="PTHR43280">
    <property type="entry name" value="ARAC-FAMILY TRANSCRIPTIONAL REGULATOR"/>
    <property type="match status" value="1"/>
</dbReference>
<proteinExistence type="predicted"/>
<dbReference type="InterPro" id="IPR018060">
    <property type="entry name" value="HTH_AraC"/>
</dbReference>
<keyword evidence="3" id="KW-0804">Transcription</keyword>
<dbReference type="SUPFAM" id="SSF51215">
    <property type="entry name" value="Regulatory protein AraC"/>
    <property type="match status" value="1"/>
</dbReference>
<dbReference type="Gene3D" id="1.10.10.60">
    <property type="entry name" value="Homeodomain-like"/>
    <property type="match status" value="1"/>
</dbReference>
<comment type="caution">
    <text evidence="5">The sequence shown here is derived from an EMBL/GenBank/DDBJ whole genome shotgun (WGS) entry which is preliminary data.</text>
</comment>
<dbReference type="InterPro" id="IPR003313">
    <property type="entry name" value="AraC-bd"/>
</dbReference>
<name>A0ABU2YN56_9FLAO</name>
<keyword evidence="2" id="KW-0238">DNA-binding</keyword>
<dbReference type="Proteomes" id="UP001259492">
    <property type="component" value="Unassembled WGS sequence"/>
</dbReference>
<evidence type="ECO:0000256" key="2">
    <source>
        <dbReference type="ARBA" id="ARBA00023125"/>
    </source>
</evidence>
<dbReference type="PANTHER" id="PTHR43280:SF32">
    <property type="entry name" value="TRANSCRIPTIONAL REGULATORY PROTEIN"/>
    <property type="match status" value="1"/>
</dbReference>
<dbReference type="PROSITE" id="PS01124">
    <property type="entry name" value="HTH_ARAC_FAMILY_2"/>
    <property type="match status" value="1"/>
</dbReference>
<evidence type="ECO:0000259" key="4">
    <source>
        <dbReference type="PROSITE" id="PS01124"/>
    </source>
</evidence>
<dbReference type="SUPFAM" id="SSF46689">
    <property type="entry name" value="Homeodomain-like"/>
    <property type="match status" value="1"/>
</dbReference>
<protein>
    <submittedName>
        <fullName evidence="5">Helix-turn-helix domain-containing protein</fullName>
    </submittedName>
</protein>